<dbReference type="PROSITE" id="PS51257">
    <property type="entry name" value="PROKAR_LIPOPROTEIN"/>
    <property type="match status" value="1"/>
</dbReference>
<evidence type="ECO:0000313" key="6">
    <source>
        <dbReference type="EMBL" id="CAG7729280.1"/>
    </source>
</evidence>
<feature type="repeat" description="WD" evidence="5">
    <location>
        <begin position="156"/>
        <end position="187"/>
    </location>
</feature>
<dbReference type="AlphaFoldDB" id="A0A8J2KNU3"/>
<dbReference type="InterPro" id="IPR028608">
    <property type="entry name" value="CIAO1/Cia1"/>
</dbReference>
<organism evidence="6 7">
    <name type="scientific">Allacma fusca</name>
    <dbReference type="NCBI Taxonomy" id="39272"/>
    <lineage>
        <taxon>Eukaryota</taxon>
        <taxon>Metazoa</taxon>
        <taxon>Ecdysozoa</taxon>
        <taxon>Arthropoda</taxon>
        <taxon>Hexapoda</taxon>
        <taxon>Collembola</taxon>
        <taxon>Symphypleona</taxon>
        <taxon>Sminthuridae</taxon>
        <taxon>Allacma</taxon>
    </lineage>
</organism>
<comment type="function">
    <text evidence="3">Key component of the cytosolic iron-sulfur protein assembly (CIA) complex, a multiprotein complex that mediates the incorporation of iron-sulfur cluster into extramitochondrial Fe/S proteins. As a CIA complex component, interacts specifically with CIAO2A or CIAO2B and MMS19 to assist different branches of iron-sulfur protein assembly, depending of its interactors. The complex CIAO1:CIAO2B:MMS19 binds to and facilitates the assembly of most cytosolic-nuclear Fe/S proteins. CIAO1:CIAO2A specifically matures ACO1 and stabilizes IREB2. Seems to specifically modulate the transactivation activity of WT1. As part of the mitotic spindle-associated MMXD complex it may play a role in chromosome segregation.</text>
</comment>
<comment type="function">
    <text evidence="4">Essential component of the cytosolic iron-sulfur (Fe/S) protein assembly machinery. Required for the maturation of extramitochondrial Fe/S proteins.</text>
</comment>
<dbReference type="EMBL" id="CAJVCH010176106">
    <property type="protein sequence ID" value="CAG7729280.1"/>
    <property type="molecule type" value="Genomic_DNA"/>
</dbReference>
<dbReference type="PROSITE" id="PS50294">
    <property type="entry name" value="WD_REPEATS_REGION"/>
    <property type="match status" value="6"/>
</dbReference>
<feature type="repeat" description="WD" evidence="5">
    <location>
        <begin position="109"/>
        <end position="143"/>
    </location>
</feature>
<dbReference type="OrthoDB" id="284782at2759"/>
<dbReference type="CDD" id="cd00200">
    <property type="entry name" value="WD40"/>
    <property type="match status" value="1"/>
</dbReference>
<protein>
    <recommendedName>
        <fullName evidence="4">Probable cytosolic iron-sulfur protein assembly protein Ciao1</fullName>
    </recommendedName>
</protein>
<dbReference type="GO" id="GO:0016226">
    <property type="term" value="P:iron-sulfur cluster assembly"/>
    <property type="evidence" value="ECO:0007669"/>
    <property type="project" value="UniProtKB-UniRule"/>
</dbReference>
<dbReference type="Proteomes" id="UP000708208">
    <property type="component" value="Unassembled WGS sequence"/>
</dbReference>
<evidence type="ECO:0000313" key="7">
    <source>
        <dbReference type="Proteomes" id="UP000708208"/>
    </source>
</evidence>
<feature type="repeat" description="WD" evidence="5">
    <location>
        <begin position="8"/>
        <end position="49"/>
    </location>
</feature>
<dbReference type="PANTHER" id="PTHR19920">
    <property type="entry name" value="WD40 PROTEIN CIAO1"/>
    <property type="match status" value="1"/>
</dbReference>
<keyword evidence="1 5" id="KW-0853">WD repeat</keyword>
<keyword evidence="7" id="KW-1185">Reference proteome</keyword>
<dbReference type="Pfam" id="PF00400">
    <property type="entry name" value="WD40"/>
    <property type="match status" value="7"/>
</dbReference>
<evidence type="ECO:0000256" key="5">
    <source>
        <dbReference type="PROSITE-ProRule" id="PRU00221"/>
    </source>
</evidence>
<dbReference type="FunFam" id="2.130.10.10:FF:000136">
    <property type="entry name" value="Probable cytosolic iron-sulfur protein assembly protein CIAO1"/>
    <property type="match status" value="1"/>
</dbReference>
<feature type="repeat" description="WD" evidence="5">
    <location>
        <begin position="64"/>
        <end position="96"/>
    </location>
</feature>
<dbReference type="SMART" id="SM00320">
    <property type="entry name" value="WD40"/>
    <property type="match status" value="7"/>
</dbReference>
<comment type="similarity">
    <text evidence="4">Belongs to the WD repeat CIA1 family.</text>
</comment>
<dbReference type="HAMAP" id="MF_03037">
    <property type="entry name" value="ciao1"/>
    <property type="match status" value="1"/>
</dbReference>
<keyword evidence="2" id="KW-0677">Repeat</keyword>
<dbReference type="GO" id="GO:0097361">
    <property type="term" value="C:cytosolic [4Fe-4S] assembly targeting complex"/>
    <property type="evidence" value="ECO:0007669"/>
    <property type="project" value="InterPro"/>
</dbReference>
<accession>A0A8J2KNU3</accession>
<proteinExistence type="inferred from homology"/>
<reference evidence="6" key="1">
    <citation type="submission" date="2021-06" db="EMBL/GenBank/DDBJ databases">
        <authorList>
            <person name="Hodson N. C."/>
            <person name="Mongue J. A."/>
            <person name="Jaron S. K."/>
        </authorList>
    </citation>
    <scope>NUCLEOTIDE SEQUENCE</scope>
</reference>
<sequence length="338" mass="38077">MLKLISNLNNHKGKVWSVAWNPTGASFASCGEDKAVNIYQKEGSSNTDNEITEDTRWTLAKKIGTNHERTIRDVAWSPCGKYIAVASFDATISIWEKNKSNEYECVTTVEGHENEVKSVSWSPSGQYFASCSRDKNVMIWSMSADGEYDIECESVHSAHTQDVKRVVWHPTEDILLSASYDDTIKVYRNDPNDGDWACTATLQGHESTVWSVDFDSTGSRIVSASDDRSIRIWTNSKDNENRWSCVSKLEGYHHRPVYDVSWSKTNGLIATACGDDHIRIFKEISAVNELERNVFDLAFTVKAHSSDVNRVQWNPKAEGILASCSDDGCVKIWKWIDV</sequence>
<dbReference type="PANTHER" id="PTHR19920:SF0">
    <property type="entry name" value="CYTOSOLIC IRON-SULFUR PROTEIN ASSEMBLY PROTEIN CIAO1-RELATED"/>
    <property type="match status" value="1"/>
</dbReference>
<dbReference type="PROSITE" id="PS50082">
    <property type="entry name" value="WD_REPEATS_2"/>
    <property type="match status" value="6"/>
</dbReference>
<feature type="repeat" description="WD" evidence="5">
    <location>
        <begin position="301"/>
        <end position="334"/>
    </location>
</feature>
<name>A0A8J2KNU3_9HEXA</name>
<feature type="repeat" description="WD" evidence="5">
    <location>
        <begin position="202"/>
        <end position="233"/>
    </location>
</feature>
<evidence type="ECO:0000256" key="3">
    <source>
        <dbReference type="ARBA" id="ARBA00060126"/>
    </source>
</evidence>
<gene>
    <name evidence="4" type="primary">Ciao1</name>
    <name evidence="6" type="ORF">AFUS01_LOCUS18008</name>
</gene>
<dbReference type="InterPro" id="IPR001680">
    <property type="entry name" value="WD40_rpt"/>
</dbReference>
<evidence type="ECO:0000256" key="4">
    <source>
        <dbReference type="HAMAP-Rule" id="MF_03037"/>
    </source>
</evidence>
<evidence type="ECO:0000256" key="2">
    <source>
        <dbReference type="ARBA" id="ARBA00022737"/>
    </source>
</evidence>
<comment type="caution">
    <text evidence="6">The sequence shown here is derived from an EMBL/GenBank/DDBJ whole genome shotgun (WGS) entry which is preliminary data.</text>
</comment>
<evidence type="ECO:0000256" key="1">
    <source>
        <dbReference type="ARBA" id="ARBA00022574"/>
    </source>
</evidence>